<dbReference type="InterPro" id="IPR011434">
    <property type="entry name" value="Ltp-like_HTH"/>
</dbReference>
<dbReference type="RefSeq" id="WP_425310552.1">
    <property type="nucleotide sequence ID" value="NZ_CP154795.1"/>
</dbReference>
<keyword evidence="2" id="KW-0449">Lipoprotein</keyword>
<accession>A0ABZ3FSQ9</accession>
<evidence type="ECO:0000313" key="3">
    <source>
        <dbReference type="Proteomes" id="UP001442841"/>
    </source>
</evidence>
<dbReference type="EMBL" id="CP154795">
    <property type="protein sequence ID" value="XAN09113.1"/>
    <property type="molecule type" value="Genomic_DNA"/>
</dbReference>
<dbReference type="Gene3D" id="1.10.10.10">
    <property type="entry name" value="Winged helix-like DNA-binding domain superfamily/Winged helix DNA-binding domain"/>
    <property type="match status" value="2"/>
</dbReference>
<dbReference type="Pfam" id="PF07553">
    <property type="entry name" value="Lipoprotein_Ltp"/>
    <property type="match status" value="2"/>
</dbReference>
<evidence type="ECO:0000313" key="2">
    <source>
        <dbReference type="EMBL" id="XAN09113.1"/>
    </source>
</evidence>
<feature type="domain" description="Putative host cell surface-exposed lipoprotein Ltp-like HTH region" evidence="1">
    <location>
        <begin position="5"/>
        <end position="47"/>
    </location>
</feature>
<organism evidence="2 3">
    <name type="scientific">Ammonicoccus fulvus</name>
    <dbReference type="NCBI Taxonomy" id="3138240"/>
    <lineage>
        <taxon>Bacteria</taxon>
        <taxon>Bacillati</taxon>
        <taxon>Actinomycetota</taxon>
        <taxon>Actinomycetes</taxon>
        <taxon>Propionibacteriales</taxon>
        <taxon>Propionibacteriaceae</taxon>
        <taxon>Ammonicoccus</taxon>
    </lineage>
</organism>
<dbReference type="InterPro" id="IPR036388">
    <property type="entry name" value="WH-like_DNA-bd_sf"/>
</dbReference>
<keyword evidence="3" id="KW-1185">Reference proteome</keyword>
<proteinExistence type="predicted"/>
<feature type="domain" description="Putative host cell surface-exposed lipoprotein Ltp-like HTH region" evidence="1">
    <location>
        <begin position="50"/>
        <end position="93"/>
    </location>
</feature>
<name>A0ABZ3FSQ9_9ACTN</name>
<reference evidence="2 3" key="1">
    <citation type="submission" date="2024-04" db="EMBL/GenBank/DDBJ databases">
        <title>Isolation of an actinomycete strain from pig manure.</title>
        <authorList>
            <person name="Gong T."/>
            <person name="Yu Z."/>
            <person name="An M."/>
            <person name="Wei C."/>
            <person name="Yang W."/>
            <person name="Liu L."/>
        </authorList>
    </citation>
    <scope>NUCLEOTIDE SEQUENCE [LARGE SCALE GENOMIC DNA]</scope>
    <source>
        <strain evidence="2 3">ZF39</strain>
    </source>
</reference>
<dbReference type="Proteomes" id="UP001442841">
    <property type="component" value="Chromosome"/>
</dbReference>
<sequence length="96" mass="10867">MTVSQRQAVRKANDYLDYSAFSRKGLIDQLEYEGFSTADATFAVDNIKVDWNEQAAKKAQDYLDYSAFSRQSLIDQLEYEGFTTKQAEHGVKAVGL</sequence>
<gene>
    <name evidence="2" type="ORF">AADG42_17925</name>
</gene>
<protein>
    <submittedName>
        <fullName evidence="2">Ltp family lipoprotein</fullName>
    </submittedName>
</protein>
<evidence type="ECO:0000259" key="1">
    <source>
        <dbReference type="Pfam" id="PF07553"/>
    </source>
</evidence>